<dbReference type="EMBL" id="FMTS01000002">
    <property type="protein sequence ID" value="SCW52736.1"/>
    <property type="molecule type" value="Genomic_DNA"/>
</dbReference>
<dbReference type="PROSITE" id="PS51257">
    <property type="entry name" value="PROKAR_LIPOPROTEIN"/>
    <property type="match status" value="1"/>
</dbReference>
<protein>
    <submittedName>
        <fullName evidence="1">Uncharacterized protein</fullName>
    </submittedName>
</protein>
<dbReference type="RefSeq" id="WP_090646261.1">
    <property type="nucleotide sequence ID" value="NZ_CBCRYE010000013.1"/>
</dbReference>
<evidence type="ECO:0000313" key="2">
    <source>
        <dbReference type="Proteomes" id="UP000199150"/>
    </source>
</evidence>
<dbReference type="STRING" id="260084.SAMN02927928_1627"/>
<sequence>MIRVSKLIRKLGLLPAIAALGLISCAIVPPVGAPAPQYILRDALTSPVADIESRAEKGNARAQLSLSILYQYGLRGKPLSLVSASQWRGRALRSTTTAPITQYIPGINGKPGRTAIINLPKSDVPGAEVAATDACAAKLNSGIPDLQATTSCGGPGVFMELSQLWASAKMGM</sequence>
<dbReference type="AlphaFoldDB" id="A0A1G4R7D2"/>
<gene>
    <name evidence="1" type="ORF">SAMN02927928_1627</name>
</gene>
<accession>A0A1G4R7D2</accession>
<organism evidence="1 2">
    <name type="scientific">Asticcacaulis taihuensis</name>
    <dbReference type="NCBI Taxonomy" id="260084"/>
    <lineage>
        <taxon>Bacteria</taxon>
        <taxon>Pseudomonadati</taxon>
        <taxon>Pseudomonadota</taxon>
        <taxon>Alphaproteobacteria</taxon>
        <taxon>Caulobacterales</taxon>
        <taxon>Caulobacteraceae</taxon>
        <taxon>Asticcacaulis</taxon>
    </lineage>
</organism>
<name>A0A1G4R7D2_9CAUL</name>
<dbReference type="OrthoDB" id="7173989at2"/>
<evidence type="ECO:0000313" key="1">
    <source>
        <dbReference type="EMBL" id="SCW52736.1"/>
    </source>
</evidence>
<keyword evidence="2" id="KW-1185">Reference proteome</keyword>
<dbReference type="Proteomes" id="UP000199150">
    <property type="component" value="Unassembled WGS sequence"/>
</dbReference>
<proteinExistence type="predicted"/>
<reference evidence="2" key="1">
    <citation type="submission" date="2016-10" db="EMBL/GenBank/DDBJ databases">
        <authorList>
            <person name="Varghese N."/>
            <person name="Submissions S."/>
        </authorList>
    </citation>
    <scope>NUCLEOTIDE SEQUENCE [LARGE SCALE GENOMIC DNA]</scope>
    <source>
        <strain evidence="2">CGMCC 1.3431</strain>
    </source>
</reference>